<dbReference type="Gramene" id="AET4Gv20652400.7">
    <property type="protein sequence ID" value="AET4Gv20652400.7"/>
    <property type="gene ID" value="AET4Gv20652400"/>
</dbReference>
<keyword evidence="2" id="KW-1185">Reference proteome</keyword>
<evidence type="ECO:0000313" key="1">
    <source>
        <dbReference type="EnsemblPlants" id="AET4Gv20652400.7"/>
    </source>
</evidence>
<name>A0A453IRK5_AEGTS</name>
<reference evidence="2" key="1">
    <citation type="journal article" date="2014" name="Science">
        <title>Ancient hybridizations among the ancestral genomes of bread wheat.</title>
        <authorList>
            <consortium name="International Wheat Genome Sequencing Consortium,"/>
            <person name="Marcussen T."/>
            <person name="Sandve S.R."/>
            <person name="Heier L."/>
            <person name="Spannagl M."/>
            <person name="Pfeifer M."/>
            <person name="Jakobsen K.S."/>
            <person name="Wulff B.B."/>
            <person name="Steuernagel B."/>
            <person name="Mayer K.F."/>
            <person name="Olsen O.A."/>
        </authorList>
    </citation>
    <scope>NUCLEOTIDE SEQUENCE [LARGE SCALE GENOMIC DNA]</scope>
    <source>
        <strain evidence="2">cv. AL8/78</strain>
    </source>
</reference>
<dbReference type="AlphaFoldDB" id="A0A453IRK5"/>
<reference evidence="2" key="2">
    <citation type="journal article" date="2017" name="Nat. Plants">
        <title>The Aegilops tauschii genome reveals multiple impacts of transposons.</title>
        <authorList>
            <person name="Zhao G."/>
            <person name="Zou C."/>
            <person name="Li K."/>
            <person name="Wang K."/>
            <person name="Li T."/>
            <person name="Gao L."/>
            <person name="Zhang X."/>
            <person name="Wang H."/>
            <person name="Yang Z."/>
            <person name="Liu X."/>
            <person name="Jiang W."/>
            <person name="Mao L."/>
            <person name="Kong X."/>
            <person name="Jiao Y."/>
            <person name="Jia J."/>
        </authorList>
    </citation>
    <scope>NUCLEOTIDE SEQUENCE [LARGE SCALE GENOMIC DNA]</scope>
    <source>
        <strain evidence="2">cv. AL8/78</strain>
    </source>
</reference>
<sequence>FTKIRFIISSCRKALPLVDLCGFIKLYVLFYCLQCHGW</sequence>
<reference evidence="1" key="4">
    <citation type="submission" date="2019-03" db="UniProtKB">
        <authorList>
            <consortium name="EnsemblPlants"/>
        </authorList>
    </citation>
    <scope>IDENTIFICATION</scope>
</reference>
<accession>A0A453IRK5</accession>
<dbReference type="EnsemblPlants" id="AET4Gv20652400.7">
    <property type="protein sequence ID" value="AET4Gv20652400.7"/>
    <property type="gene ID" value="AET4Gv20652400"/>
</dbReference>
<evidence type="ECO:0000313" key="2">
    <source>
        <dbReference type="Proteomes" id="UP000015105"/>
    </source>
</evidence>
<organism evidence="1 2">
    <name type="scientific">Aegilops tauschii subsp. strangulata</name>
    <name type="common">Goatgrass</name>
    <dbReference type="NCBI Taxonomy" id="200361"/>
    <lineage>
        <taxon>Eukaryota</taxon>
        <taxon>Viridiplantae</taxon>
        <taxon>Streptophyta</taxon>
        <taxon>Embryophyta</taxon>
        <taxon>Tracheophyta</taxon>
        <taxon>Spermatophyta</taxon>
        <taxon>Magnoliopsida</taxon>
        <taxon>Liliopsida</taxon>
        <taxon>Poales</taxon>
        <taxon>Poaceae</taxon>
        <taxon>BOP clade</taxon>
        <taxon>Pooideae</taxon>
        <taxon>Triticodae</taxon>
        <taxon>Triticeae</taxon>
        <taxon>Triticinae</taxon>
        <taxon>Aegilops</taxon>
    </lineage>
</organism>
<protein>
    <submittedName>
        <fullName evidence="1">Uncharacterized protein</fullName>
    </submittedName>
</protein>
<reference evidence="1" key="3">
    <citation type="journal article" date="2017" name="Nature">
        <title>Genome sequence of the progenitor of the wheat D genome Aegilops tauschii.</title>
        <authorList>
            <person name="Luo M.C."/>
            <person name="Gu Y.Q."/>
            <person name="Puiu D."/>
            <person name="Wang H."/>
            <person name="Twardziok S.O."/>
            <person name="Deal K.R."/>
            <person name="Huo N."/>
            <person name="Zhu T."/>
            <person name="Wang L."/>
            <person name="Wang Y."/>
            <person name="McGuire P.E."/>
            <person name="Liu S."/>
            <person name="Long H."/>
            <person name="Ramasamy R.K."/>
            <person name="Rodriguez J.C."/>
            <person name="Van S.L."/>
            <person name="Yuan L."/>
            <person name="Wang Z."/>
            <person name="Xia Z."/>
            <person name="Xiao L."/>
            <person name="Anderson O.D."/>
            <person name="Ouyang S."/>
            <person name="Liang Y."/>
            <person name="Zimin A.V."/>
            <person name="Pertea G."/>
            <person name="Qi P."/>
            <person name="Bennetzen J.L."/>
            <person name="Dai X."/>
            <person name="Dawson M.W."/>
            <person name="Muller H.G."/>
            <person name="Kugler K."/>
            <person name="Rivarola-Duarte L."/>
            <person name="Spannagl M."/>
            <person name="Mayer K.F.X."/>
            <person name="Lu F.H."/>
            <person name="Bevan M.W."/>
            <person name="Leroy P."/>
            <person name="Li P."/>
            <person name="You F.M."/>
            <person name="Sun Q."/>
            <person name="Liu Z."/>
            <person name="Lyons E."/>
            <person name="Wicker T."/>
            <person name="Salzberg S.L."/>
            <person name="Devos K.M."/>
            <person name="Dvorak J."/>
        </authorList>
    </citation>
    <scope>NUCLEOTIDE SEQUENCE [LARGE SCALE GENOMIC DNA]</scope>
    <source>
        <strain evidence="1">cv. AL8/78</strain>
    </source>
</reference>
<reference evidence="1" key="5">
    <citation type="journal article" date="2021" name="G3 (Bethesda)">
        <title>Aegilops tauschii genome assembly Aet v5.0 features greater sequence contiguity and improved annotation.</title>
        <authorList>
            <person name="Wang L."/>
            <person name="Zhu T."/>
            <person name="Rodriguez J.C."/>
            <person name="Deal K.R."/>
            <person name="Dubcovsky J."/>
            <person name="McGuire P.E."/>
            <person name="Lux T."/>
            <person name="Spannagl M."/>
            <person name="Mayer K.F.X."/>
            <person name="Baldrich P."/>
            <person name="Meyers B.C."/>
            <person name="Huo N."/>
            <person name="Gu Y.Q."/>
            <person name="Zhou H."/>
            <person name="Devos K.M."/>
            <person name="Bennetzen J.L."/>
            <person name="Unver T."/>
            <person name="Budak H."/>
            <person name="Gulick P.J."/>
            <person name="Galiba G."/>
            <person name="Kalapos B."/>
            <person name="Nelson D.R."/>
            <person name="Li P."/>
            <person name="You F.M."/>
            <person name="Luo M.C."/>
            <person name="Dvorak J."/>
        </authorList>
    </citation>
    <scope>NUCLEOTIDE SEQUENCE [LARGE SCALE GENOMIC DNA]</scope>
    <source>
        <strain evidence="1">cv. AL8/78</strain>
    </source>
</reference>
<proteinExistence type="predicted"/>
<dbReference type="Proteomes" id="UP000015105">
    <property type="component" value="Chromosome 4D"/>
</dbReference>